<organism evidence="2 3">
    <name type="scientific">Haloarcula rubra</name>
    <dbReference type="NCBI Taxonomy" id="2487747"/>
    <lineage>
        <taxon>Archaea</taxon>
        <taxon>Methanobacteriati</taxon>
        <taxon>Methanobacteriota</taxon>
        <taxon>Stenosarchaea group</taxon>
        <taxon>Halobacteria</taxon>
        <taxon>Halobacteriales</taxon>
        <taxon>Haloarculaceae</taxon>
        <taxon>Haloarcula</taxon>
    </lineage>
</organism>
<accession>A0AAW4PWK8</accession>
<comment type="caution">
    <text evidence="2">The sequence shown here is derived from an EMBL/GenBank/DDBJ whole genome shotgun (WGS) entry which is preliminary data.</text>
</comment>
<dbReference type="Proteomes" id="UP001430377">
    <property type="component" value="Unassembled WGS sequence"/>
</dbReference>
<feature type="region of interest" description="Disordered" evidence="1">
    <location>
        <begin position="1"/>
        <end position="32"/>
    </location>
</feature>
<feature type="compositionally biased region" description="Basic and acidic residues" evidence="1">
    <location>
        <begin position="18"/>
        <end position="32"/>
    </location>
</feature>
<feature type="compositionally biased region" description="Acidic residues" evidence="1">
    <location>
        <begin position="305"/>
        <end position="322"/>
    </location>
</feature>
<feature type="region of interest" description="Disordered" evidence="1">
    <location>
        <begin position="303"/>
        <end position="322"/>
    </location>
</feature>
<dbReference type="InterPro" id="IPR046718">
    <property type="entry name" value="DUF6610"/>
</dbReference>
<name>A0AAW4PWK8_9EURY</name>
<gene>
    <name evidence="2" type="ORF">EGH21_17040</name>
</gene>
<sequence length="361" mass="40690">MGNSIHSKKVASGPTVQPERRSEGLNDHTDVAEKVSRARQATYVAFLSRHPFATDAYEAGFVTGIREDCSLQTTALRNVDVPILMLDNDFKNPDLQRYLSRFREIEPEIGVVGDARSADEAHIFVGEARKLKTEYPDSTLIIVPKCHEAIDIIGSADVPGTEIVLGYSMGYSDILASDFSDYSDWRGRRVHLLGASPTKQWEVIQQLTSPTLFGDPPADIVGLDWNGAHKVAYIGEYWSREGWQRSDHLSIRETVKKSLREMRLFWKERGVWPREGTAPVDRLGEAVQVPDDEVFANGMHISEAGDYEGPDDWEDRLDPEDDETTPLEHAIVHQYTDGSIRAFRSETERAYIEYHEGLITP</sequence>
<evidence type="ECO:0000313" key="2">
    <source>
        <dbReference type="EMBL" id="MBX0324733.1"/>
    </source>
</evidence>
<proteinExistence type="predicted"/>
<evidence type="ECO:0000256" key="1">
    <source>
        <dbReference type="SAM" id="MobiDB-lite"/>
    </source>
</evidence>
<dbReference type="EMBL" id="RKLR01000008">
    <property type="protein sequence ID" value="MBX0324733.1"/>
    <property type="molecule type" value="Genomic_DNA"/>
</dbReference>
<dbReference type="Pfam" id="PF20314">
    <property type="entry name" value="DUF6610"/>
    <property type="match status" value="1"/>
</dbReference>
<dbReference type="AlphaFoldDB" id="A0AAW4PWK8"/>
<protein>
    <submittedName>
        <fullName evidence="2">Uncharacterized protein</fullName>
    </submittedName>
</protein>
<reference evidence="2 3" key="1">
    <citation type="submission" date="2021-06" db="EMBL/GenBank/DDBJ databases">
        <title>Halomicroarcula sp. a new haloarchaeum isolated from saline soil.</title>
        <authorList>
            <person name="Duran-Viseras A."/>
            <person name="Sanchez-Porro C."/>
            <person name="Ventosa A."/>
        </authorList>
    </citation>
    <scope>NUCLEOTIDE SEQUENCE [LARGE SCALE GENOMIC DNA]</scope>
    <source>
        <strain evidence="2 3">F13</strain>
    </source>
</reference>
<evidence type="ECO:0000313" key="3">
    <source>
        <dbReference type="Proteomes" id="UP001430377"/>
    </source>
</evidence>
<keyword evidence="3" id="KW-1185">Reference proteome</keyword>